<evidence type="ECO:0000313" key="4">
    <source>
        <dbReference type="EMBL" id="TXK03118.1"/>
    </source>
</evidence>
<dbReference type="AlphaFoldDB" id="A0A418N872"/>
<evidence type="ECO:0000256" key="1">
    <source>
        <dbReference type="SAM" id="Coils"/>
    </source>
</evidence>
<reference evidence="4 6" key="2">
    <citation type="submission" date="2019-07" db="EMBL/GenBank/DDBJ databases">
        <title>Draft genome of two Muricauda strains isolated from deep sea.</title>
        <authorList>
            <person name="Sun C."/>
        </authorList>
    </citation>
    <scope>NUCLEOTIDE SEQUENCE [LARGE SCALE GENOMIC DNA]</scope>
    <source>
        <strain evidence="4 6">NH166</strain>
    </source>
</reference>
<keyword evidence="2" id="KW-1133">Transmembrane helix</keyword>
<accession>A0A418N872</accession>
<dbReference type="EMBL" id="QXFJ01000017">
    <property type="protein sequence ID" value="RIV71553.1"/>
    <property type="molecule type" value="Genomic_DNA"/>
</dbReference>
<keyword evidence="2" id="KW-0812">Transmembrane</keyword>
<feature type="coiled-coil region" evidence="1">
    <location>
        <begin position="113"/>
        <end position="175"/>
    </location>
</feature>
<keyword evidence="6" id="KW-1185">Reference proteome</keyword>
<feature type="transmembrane region" description="Helical" evidence="2">
    <location>
        <begin position="48"/>
        <end position="68"/>
    </location>
</feature>
<dbReference type="Proteomes" id="UP000321528">
    <property type="component" value="Unassembled WGS sequence"/>
</dbReference>
<gene>
    <name evidence="3" type="ORF">D2U88_07245</name>
    <name evidence="4" type="ORF">FQ019_07190</name>
</gene>
<proteinExistence type="predicted"/>
<sequence length="180" mass="21363">MDRFEQHIRKHTELFETHRADRDKLWNAISQELDNDKNVRMMFPKWSFGWRIAASLLVLVGCSVFFVLHNGFGEVPNDLESSELREIDGYYQGLVDYQTHLIMEHQGLSKTIKDEFLKSLEVLDDEYEKLRAELQINLDNQRVIAAIIQLYKKKIELMEKLLDQMEEQDQKLKKDEGYVL</sequence>
<dbReference type="RefSeq" id="WP_119639723.1">
    <property type="nucleotide sequence ID" value="NZ_QXFJ01000017.1"/>
</dbReference>
<evidence type="ECO:0000256" key="2">
    <source>
        <dbReference type="SAM" id="Phobius"/>
    </source>
</evidence>
<name>A0A418N872_9FLAO</name>
<keyword evidence="1" id="KW-0175">Coiled coil</keyword>
<comment type="caution">
    <text evidence="3">The sequence shown here is derived from an EMBL/GenBank/DDBJ whole genome shotgun (WGS) entry which is preliminary data.</text>
</comment>
<dbReference type="Proteomes" id="UP000284189">
    <property type="component" value="Unassembled WGS sequence"/>
</dbReference>
<reference evidence="3 5" key="1">
    <citation type="submission" date="2018-08" db="EMBL/GenBank/DDBJ databases">
        <title>Proposal of Muricauda 72 sp.nov. and Muricauda NH166 sp.nov., isolated from seawater.</title>
        <authorList>
            <person name="Cheng H."/>
            <person name="Wu Y.-H."/>
            <person name="Guo L.-L."/>
            <person name="Xu X.-W."/>
        </authorList>
    </citation>
    <scope>NUCLEOTIDE SEQUENCE [LARGE SCALE GENOMIC DNA]</scope>
    <source>
        <strain evidence="3 5">NH166</strain>
    </source>
</reference>
<evidence type="ECO:0000313" key="6">
    <source>
        <dbReference type="Proteomes" id="UP000321528"/>
    </source>
</evidence>
<dbReference type="OrthoDB" id="1439272at2"/>
<evidence type="ECO:0000313" key="3">
    <source>
        <dbReference type="EMBL" id="RIV71553.1"/>
    </source>
</evidence>
<evidence type="ECO:0008006" key="7">
    <source>
        <dbReference type="Google" id="ProtNLM"/>
    </source>
</evidence>
<protein>
    <recommendedName>
        <fullName evidence="7">Anti-sigma factor</fullName>
    </recommendedName>
</protein>
<evidence type="ECO:0000313" key="5">
    <source>
        <dbReference type="Proteomes" id="UP000284189"/>
    </source>
</evidence>
<dbReference type="EMBL" id="VNWL01000016">
    <property type="protein sequence ID" value="TXK03118.1"/>
    <property type="molecule type" value="Genomic_DNA"/>
</dbReference>
<keyword evidence="2" id="KW-0472">Membrane</keyword>
<organism evidence="3 5">
    <name type="scientific">Flagellimonas aequoris</name>
    <dbReference type="NCBI Taxonomy" id="2306997"/>
    <lineage>
        <taxon>Bacteria</taxon>
        <taxon>Pseudomonadati</taxon>
        <taxon>Bacteroidota</taxon>
        <taxon>Flavobacteriia</taxon>
        <taxon>Flavobacteriales</taxon>
        <taxon>Flavobacteriaceae</taxon>
        <taxon>Flagellimonas</taxon>
    </lineage>
</organism>